<dbReference type="RefSeq" id="WP_378575037.1">
    <property type="nucleotide sequence ID" value="NZ_JBHSFQ010000013.1"/>
</dbReference>
<feature type="compositionally biased region" description="Polar residues" evidence="1">
    <location>
        <begin position="140"/>
        <end position="164"/>
    </location>
</feature>
<accession>A0ABV9DWN4</accession>
<dbReference type="PROSITE" id="PS51257">
    <property type="entry name" value="PROKAR_LIPOPROTEIN"/>
    <property type="match status" value="1"/>
</dbReference>
<feature type="region of interest" description="Disordered" evidence="1">
    <location>
        <begin position="138"/>
        <end position="164"/>
    </location>
</feature>
<evidence type="ECO:0000256" key="1">
    <source>
        <dbReference type="SAM" id="MobiDB-lite"/>
    </source>
</evidence>
<proteinExistence type="predicted"/>
<protein>
    <recommendedName>
        <fullName evidence="5">Lipoprotein</fullName>
    </recommendedName>
</protein>
<feature type="compositionally biased region" description="Low complexity" evidence="1">
    <location>
        <begin position="41"/>
        <end position="54"/>
    </location>
</feature>
<feature type="region of interest" description="Disordered" evidence="1">
    <location>
        <begin position="30"/>
        <end position="79"/>
    </location>
</feature>
<evidence type="ECO:0000313" key="4">
    <source>
        <dbReference type="Proteomes" id="UP001595923"/>
    </source>
</evidence>
<organism evidence="3 4">
    <name type="scientific">Nocardiopsis mangrovi</name>
    <dbReference type="NCBI Taxonomy" id="1179818"/>
    <lineage>
        <taxon>Bacteria</taxon>
        <taxon>Bacillati</taxon>
        <taxon>Actinomycetota</taxon>
        <taxon>Actinomycetes</taxon>
        <taxon>Streptosporangiales</taxon>
        <taxon>Nocardiopsidaceae</taxon>
        <taxon>Nocardiopsis</taxon>
    </lineage>
</organism>
<evidence type="ECO:0000256" key="2">
    <source>
        <dbReference type="SAM" id="SignalP"/>
    </source>
</evidence>
<evidence type="ECO:0000313" key="3">
    <source>
        <dbReference type="EMBL" id="MFC4563180.1"/>
    </source>
</evidence>
<keyword evidence="4" id="KW-1185">Reference proteome</keyword>
<name>A0ABV9DWN4_9ACTN</name>
<evidence type="ECO:0008006" key="5">
    <source>
        <dbReference type="Google" id="ProtNLM"/>
    </source>
</evidence>
<feature type="chain" id="PRO_5045337899" description="Lipoprotein" evidence="2">
    <location>
        <begin position="26"/>
        <end position="164"/>
    </location>
</feature>
<keyword evidence="2" id="KW-0732">Signal</keyword>
<feature type="signal peptide" evidence="2">
    <location>
        <begin position="1"/>
        <end position="25"/>
    </location>
</feature>
<comment type="caution">
    <text evidence="3">The sequence shown here is derived from an EMBL/GenBank/DDBJ whole genome shotgun (WGS) entry which is preliminary data.</text>
</comment>
<dbReference type="Proteomes" id="UP001595923">
    <property type="component" value="Unassembled WGS sequence"/>
</dbReference>
<reference evidence="4" key="1">
    <citation type="journal article" date="2019" name="Int. J. Syst. Evol. Microbiol.">
        <title>The Global Catalogue of Microorganisms (GCM) 10K type strain sequencing project: providing services to taxonomists for standard genome sequencing and annotation.</title>
        <authorList>
            <consortium name="The Broad Institute Genomics Platform"/>
            <consortium name="The Broad Institute Genome Sequencing Center for Infectious Disease"/>
            <person name="Wu L."/>
            <person name="Ma J."/>
        </authorList>
    </citation>
    <scope>NUCLEOTIDE SEQUENCE [LARGE SCALE GENOMIC DNA]</scope>
    <source>
        <strain evidence="4">XZYJ18</strain>
    </source>
</reference>
<dbReference type="EMBL" id="JBHSFQ010000013">
    <property type="protein sequence ID" value="MFC4563180.1"/>
    <property type="molecule type" value="Genomic_DNA"/>
</dbReference>
<gene>
    <name evidence="3" type="ORF">ACFO4E_15045</name>
</gene>
<sequence>MAALKLPPLAVAAVAVSLASLTACAGGQGSGGDAASDEAADGAPGAASEDAAASGGEGGSITLGSGESHEFDGADCSDDGSEFMGMASNGVADVIVVIDLGDGVGSITYSDISVGTGWQSESGAGDIELGDDRVAFTDVPATSDQDGSSITISGELNCTSAVDD</sequence>